<dbReference type="EMBL" id="BFEA01000125">
    <property type="protein sequence ID" value="GBG70087.1"/>
    <property type="molecule type" value="Genomic_DNA"/>
</dbReference>
<name>A0A388KJ82_CHABU</name>
<evidence type="ECO:0000313" key="3">
    <source>
        <dbReference type="EMBL" id="GBG70087.1"/>
    </source>
</evidence>
<dbReference type="Gene3D" id="2.60.120.620">
    <property type="entry name" value="q2cbj1_9rhob like domain"/>
    <property type="match status" value="1"/>
</dbReference>
<keyword evidence="4" id="KW-1185">Reference proteome</keyword>
<dbReference type="Proteomes" id="UP000265515">
    <property type="component" value="Unassembled WGS sequence"/>
</dbReference>
<comment type="caution">
    <text evidence="3">The sequence shown here is derived from an EMBL/GenBank/DDBJ whole genome shotgun (WGS) entry which is preliminary data.</text>
</comment>
<dbReference type="Gramene" id="GBG70087">
    <property type="protein sequence ID" value="GBG70087"/>
    <property type="gene ID" value="CBR_g5719"/>
</dbReference>
<dbReference type="OrthoDB" id="420380at2759"/>
<dbReference type="InterPro" id="IPR045054">
    <property type="entry name" value="P4HA-like"/>
</dbReference>
<reference evidence="3 4" key="1">
    <citation type="journal article" date="2018" name="Cell">
        <title>The Chara Genome: Secondary Complexity and Implications for Plant Terrestrialization.</title>
        <authorList>
            <person name="Nishiyama T."/>
            <person name="Sakayama H."/>
            <person name="Vries J.D."/>
            <person name="Buschmann H."/>
            <person name="Saint-Marcoux D."/>
            <person name="Ullrich K.K."/>
            <person name="Haas F.B."/>
            <person name="Vanderstraeten L."/>
            <person name="Becker D."/>
            <person name="Lang D."/>
            <person name="Vosolsobe S."/>
            <person name="Rombauts S."/>
            <person name="Wilhelmsson P.K.I."/>
            <person name="Janitza P."/>
            <person name="Kern R."/>
            <person name="Heyl A."/>
            <person name="Rumpler F."/>
            <person name="Villalobos L.I.A.C."/>
            <person name="Clay J.M."/>
            <person name="Skokan R."/>
            <person name="Toyoda A."/>
            <person name="Suzuki Y."/>
            <person name="Kagoshima H."/>
            <person name="Schijlen E."/>
            <person name="Tajeshwar N."/>
            <person name="Catarino B."/>
            <person name="Hetherington A.J."/>
            <person name="Saltykova A."/>
            <person name="Bonnot C."/>
            <person name="Breuninger H."/>
            <person name="Symeonidi A."/>
            <person name="Radhakrishnan G.V."/>
            <person name="Van Nieuwerburgh F."/>
            <person name="Deforce D."/>
            <person name="Chang C."/>
            <person name="Karol K.G."/>
            <person name="Hedrich R."/>
            <person name="Ulvskov P."/>
            <person name="Glockner G."/>
            <person name="Delwiche C.F."/>
            <person name="Petrasek J."/>
            <person name="Van de Peer Y."/>
            <person name="Friml J."/>
            <person name="Beilby M."/>
            <person name="Dolan L."/>
            <person name="Kohara Y."/>
            <person name="Sugano S."/>
            <person name="Fujiyama A."/>
            <person name="Delaux P.-M."/>
            <person name="Quint M."/>
            <person name="TheiBen G."/>
            <person name="Hagemann M."/>
            <person name="Harholt J."/>
            <person name="Dunand C."/>
            <person name="Zachgo S."/>
            <person name="Langdale J."/>
            <person name="Maumus F."/>
            <person name="Straeten D.V.D."/>
            <person name="Gould S.B."/>
            <person name="Rensing S.A."/>
        </authorList>
    </citation>
    <scope>NUCLEOTIDE SEQUENCE [LARGE SCALE GENOMIC DNA]</scope>
    <source>
        <strain evidence="3 4">S276</strain>
    </source>
</reference>
<sequence length="342" mass="38267">MAMVERRGVSWRERPACLWKQRGEEEEEEEEGEEEGIDAKEMGRCRGWSATRSVISCHRWCIAYSILGMLGVAVLGKLRSVEASGGQPDDFPGWLGERHIVSGRKHLLRGASDGTSGFDSGRVITLSWEPRVFLYKGFLTNEECDHLVNQARDKLEKSMVADNESGKSVKSQIRTSSGMFMRKAQAKQATDALARLDKKKYKNAHELTNAVEKLIVVPSERYDPPKVLPTMYLRYLPTDIKNMLVSEANIEVDDLASFSKKALDLHVELGCAQQVAVDGRKKKITQDWKKKGTRLMMIDSDANQVEIDDISVLVEETKLGGEERVEGGNLTAATKEGKSFMP</sequence>
<gene>
    <name evidence="3" type="ORF">CBR_g5719</name>
</gene>
<organism evidence="3 4">
    <name type="scientific">Chara braunii</name>
    <name type="common">Braun's stonewort</name>
    <dbReference type="NCBI Taxonomy" id="69332"/>
    <lineage>
        <taxon>Eukaryota</taxon>
        <taxon>Viridiplantae</taxon>
        <taxon>Streptophyta</taxon>
        <taxon>Charophyceae</taxon>
        <taxon>Charales</taxon>
        <taxon>Characeae</taxon>
        <taxon>Chara</taxon>
    </lineage>
</organism>
<dbReference type="AlphaFoldDB" id="A0A388KJ82"/>
<dbReference type="GO" id="GO:0005783">
    <property type="term" value="C:endoplasmic reticulum"/>
    <property type="evidence" value="ECO:0007669"/>
    <property type="project" value="TreeGrafter"/>
</dbReference>
<keyword evidence="2" id="KW-0408">Iron</keyword>
<dbReference type="GO" id="GO:0004656">
    <property type="term" value="F:procollagen-proline 4-dioxygenase activity"/>
    <property type="evidence" value="ECO:0007669"/>
    <property type="project" value="TreeGrafter"/>
</dbReference>
<accession>A0A388KJ82</accession>
<dbReference type="PANTHER" id="PTHR10869">
    <property type="entry name" value="PROLYL 4-HYDROXYLASE ALPHA SUBUNIT"/>
    <property type="match status" value="1"/>
</dbReference>
<dbReference type="PANTHER" id="PTHR10869:SF238">
    <property type="entry name" value="PROLYL 4-HYDROXYLASE 6-RELATED"/>
    <property type="match status" value="1"/>
</dbReference>
<evidence type="ECO:0000256" key="2">
    <source>
        <dbReference type="ARBA" id="ARBA00023004"/>
    </source>
</evidence>
<proteinExistence type="predicted"/>
<evidence type="ECO:0008006" key="5">
    <source>
        <dbReference type="Google" id="ProtNLM"/>
    </source>
</evidence>
<dbReference type="GO" id="GO:0046872">
    <property type="term" value="F:metal ion binding"/>
    <property type="evidence" value="ECO:0007669"/>
    <property type="project" value="UniProtKB-KW"/>
</dbReference>
<protein>
    <recommendedName>
        <fullName evidence="5">Prolyl 4-hydroxylase alpha subunit domain-containing protein</fullName>
    </recommendedName>
</protein>
<evidence type="ECO:0000313" key="4">
    <source>
        <dbReference type="Proteomes" id="UP000265515"/>
    </source>
</evidence>
<dbReference type="STRING" id="69332.A0A388KJ82"/>
<evidence type="ECO:0000256" key="1">
    <source>
        <dbReference type="ARBA" id="ARBA00022723"/>
    </source>
</evidence>
<keyword evidence="1" id="KW-0479">Metal-binding</keyword>